<dbReference type="OrthoDB" id="6402851at2"/>
<protein>
    <submittedName>
        <fullName evidence="2">Uncharacterized protein</fullName>
    </submittedName>
</protein>
<comment type="caution">
    <text evidence="2">The sequence shown here is derived from an EMBL/GenBank/DDBJ whole genome shotgun (WGS) entry which is preliminary data.</text>
</comment>
<dbReference type="Proteomes" id="UP000318126">
    <property type="component" value="Unassembled WGS sequence"/>
</dbReference>
<dbReference type="RefSeq" id="WP_144041016.1">
    <property type="nucleotide sequence ID" value="NZ_BMPL01000011.1"/>
</dbReference>
<proteinExistence type="predicted"/>
<feature type="transmembrane region" description="Helical" evidence="1">
    <location>
        <begin position="7"/>
        <end position="27"/>
    </location>
</feature>
<keyword evidence="1" id="KW-0472">Membrane</keyword>
<evidence type="ECO:0000256" key="1">
    <source>
        <dbReference type="SAM" id="Phobius"/>
    </source>
</evidence>
<gene>
    <name evidence="2" type="ORF">FN961_15145</name>
</gene>
<feature type="transmembrane region" description="Helical" evidence="1">
    <location>
        <begin position="39"/>
        <end position="58"/>
    </location>
</feature>
<keyword evidence="1" id="KW-1133">Transmembrane helix</keyword>
<reference evidence="3" key="1">
    <citation type="submission" date="2019-07" db="EMBL/GenBank/DDBJ databases">
        <title>Shewanella sp. YLB-08 draft genomic sequence.</title>
        <authorList>
            <person name="Yu L."/>
        </authorList>
    </citation>
    <scope>NUCLEOTIDE SEQUENCE [LARGE SCALE GENOMIC DNA]</scope>
    <source>
        <strain evidence="3">JCM 20706</strain>
    </source>
</reference>
<accession>A0A553JME9</accession>
<sequence length="280" mass="32057">MKNYQPEILGTLIGLALLNLWYLSGVAVEEQTLPIQYDFFMRAVITLVSAGTGAYFAFSFNNRIEDQKSAKQLIVRIGKDVAILNKSLFNLSREINSIGNMKIRINQFDREIDLAFNMSVEKNFDSNVSIDIDELTLILTDSLPILQQLDNEQVGFYKTVESFNVRSDFFLNRLQPEMLEKGLLDRKATLEEIKEKLSAGIFQGAFTSASALKSNIYITEKGLIEAFKNLRNACVELYPEHKFMNIEFDRSVIDNQVKKSMRFSDQEYIFKTVSYSLNLS</sequence>
<evidence type="ECO:0000313" key="2">
    <source>
        <dbReference type="EMBL" id="TRY13570.1"/>
    </source>
</evidence>
<dbReference type="EMBL" id="VKGK01000018">
    <property type="protein sequence ID" value="TRY13570.1"/>
    <property type="molecule type" value="Genomic_DNA"/>
</dbReference>
<dbReference type="AlphaFoldDB" id="A0A553JME9"/>
<evidence type="ECO:0000313" key="3">
    <source>
        <dbReference type="Proteomes" id="UP000318126"/>
    </source>
</evidence>
<name>A0A553JME9_SHEHA</name>
<organism evidence="2 3">
    <name type="scientific">Shewanella hanedai</name>
    <name type="common">Alteromonas hanedai</name>
    <dbReference type="NCBI Taxonomy" id="25"/>
    <lineage>
        <taxon>Bacteria</taxon>
        <taxon>Pseudomonadati</taxon>
        <taxon>Pseudomonadota</taxon>
        <taxon>Gammaproteobacteria</taxon>
        <taxon>Alteromonadales</taxon>
        <taxon>Shewanellaceae</taxon>
        <taxon>Shewanella</taxon>
    </lineage>
</organism>
<keyword evidence="3" id="KW-1185">Reference proteome</keyword>
<keyword evidence="1" id="KW-0812">Transmembrane</keyword>